<dbReference type="GO" id="GO:0015918">
    <property type="term" value="P:sterol transport"/>
    <property type="evidence" value="ECO:0007669"/>
    <property type="project" value="TreeGrafter"/>
</dbReference>
<feature type="non-terminal residue" evidence="2">
    <location>
        <position position="304"/>
    </location>
</feature>
<dbReference type="PANTHER" id="PTHR45727">
    <property type="entry name" value="NPC INTRACELLULAR CHOLESTEROL TRANSPORTER 1"/>
    <property type="match status" value="1"/>
</dbReference>
<sequence>FCTATDCAQKSLGNLIFQAGNVTKTMNWIDDYAEFRSVSSNGQSCCRVDRSSGEYGSVEQLATMNDSEQSRFSTCVERGGNVFANMTSDLEYFTRLLPTNECAMGGGMAHREALSFTPEGKVDAFYIQSFHRTFRNASDHINSIRLARSVCDQFKRVLIENGYSNVEVFPYSTDYVLYDQYVDMPSSTTVQFILSSLFGFIGLMITTLCPKTTLIVALNSVSSTLLILAFMTLMDIDVHGNESRVLRPSLPSIRQFWQIGQDREGDGDARQRWQYGVLGHNHHTGDWNHRSEFRQVRDLQGTVI</sequence>
<keyword evidence="1" id="KW-1133">Transmembrane helix</keyword>
<protein>
    <recommendedName>
        <fullName evidence="4">SSD domain-containing protein</fullName>
    </recommendedName>
</protein>
<proteinExistence type="predicted"/>
<dbReference type="AlphaFoldDB" id="A0AAV5UHD3"/>
<dbReference type="GO" id="GO:0015485">
    <property type="term" value="F:cholesterol binding"/>
    <property type="evidence" value="ECO:0007669"/>
    <property type="project" value="TreeGrafter"/>
</dbReference>
<feature type="transmembrane region" description="Helical" evidence="1">
    <location>
        <begin position="214"/>
        <end position="234"/>
    </location>
</feature>
<dbReference type="GO" id="GO:0005886">
    <property type="term" value="C:plasma membrane"/>
    <property type="evidence" value="ECO:0007669"/>
    <property type="project" value="TreeGrafter"/>
</dbReference>
<dbReference type="EMBL" id="BTSX01000006">
    <property type="protein sequence ID" value="GMT05697.1"/>
    <property type="molecule type" value="Genomic_DNA"/>
</dbReference>
<evidence type="ECO:0000313" key="2">
    <source>
        <dbReference type="EMBL" id="GMT05697.1"/>
    </source>
</evidence>
<dbReference type="GO" id="GO:0042632">
    <property type="term" value="P:cholesterol homeostasis"/>
    <property type="evidence" value="ECO:0007669"/>
    <property type="project" value="TreeGrafter"/>
</dbReference>
<dbReference type="GO" id="GO:0030299">
    <property type="term" value="P:intestinal cholesterol absorption"/>
    <property type="evidence" value="ECO:0007669"/>
    <property type="project" value="TreeGrafter"/>
</dbReference>
<feature type="non-terminal residue" evidence="2">
    <location>
        <position position="1"/>
    </location>
</feature>
<organism evidence="2 3">
    <name type="scientific">Pristionchus entomophagus</name>
    <dbReference type="NCBI Taxonomy" id="358040"/>
    <lineage>
        <taxon>Eukaryota</taxon>
        <taxon>Metazoa</taxon>
        <taxon>Ecdysozoa</taxon>
        <taxon>Nematoda</taxon>
        <taxon>Chromadorea</taxon>
        <taxon>Rhabditida</taxon>
        <taxon>Rhabditina</taxon>
        <taxon>Diplogasteromorpha</taxon>
        <taxon>Diplogasteroidea</taxon>
        <taxon>Neodiplogasteridae</taxon>
        <taxon>Pristionchus</taxon>
    </lineage>
</organism>
<reference evidence="2" key="1">
    <citation type="submission" date="2023-10" db="EMBL/GenBank/DDBJ databases">
        <title>Genome assembly of Pristionchus species.</title>
        <authorList>
            <person name="Yoshida K."/>
            <person name="Sommer R.J."/>
        </authorList>
    </citation>
    <scope>NUCLEOTIDE SEQUENCE</scope>
    <source>
        <strain evidence="2">RS0144</strain>
    </source>
</reference>
<name>A0AAV5UHD3_9BILA</name>
<evidence type="ECO:0000256" key="1">
    <source>
        <dbReference type="SAM" id="Phobius"/>
    </source>
</evidence>
<accession>A0AAV5UHD3</accession>
<keyword evidence="1" id="KW-0472">Membrane</keyword>
<feature type="transmembrane region" description="Helical" evidence="1">
    <location>
        <begin position="190"/>
        <end position="208"/>
    </location>
</feature>
<evidence type="ECO:0000313" key="3">
    <source>
        <dbReference type="Proteomes" id="UP001432027"/>
    </source>
</evidence>
<comment type="caution">
    <text evidence="2">The sequence shown here is derived from an EMBL/GenBank/DDBJ whole genome shotgun (WGS) entry which is preliminary data.</text>
</comment>
<dbReference type="Proteomes" id="UP001432027">
    <property type="component" value="Unassembled WGS sequence"/>
</dbReference>
<gene>
    <name evidence="2" type="ORF">PENTCL1PPCAC_27871</name>
</gene>
<keyword evidence="1" id="KW-0812">Transmembrane</keyword>
<evidence type="ECO:0008006" key="4">
    <source>
        <dbReference type="Google" id="ProtNLM"/>
    </source>
</evidence>
<dbReference type="PANTHER" id="PTHR45727:SF2">
    <property type="entry name" value="NPC INTRACELLULAR CHOLESTEROL TRANSPORTER 1"/>
    <property type="match status" value="1"/>
</dbReference>
<keyword evidence="3" id="KW-1185">Reference proteome</keyword>